<name>A0A8X6KFQ8_TRICU</name>
<reference evidence="2" key="1">
    <citation type="submission" date="2020-07" db="EMBL/GenBank/DDBJ databases">
        <title>Multicomponent nature underlies the extraordinary mechanical properties of spider dragline silk.</title>
        <authorList>
            <person name="Kono N."/>
            <person name="Nakamura H."/>
            <person name="Mori M."/>
            <person name="Yoshida Y."/>
            <person name="Ohtoshi R."/>
            <person name="Malay A.D."/>
            <person name="Moran D.A.P."/>
            <person name="Tomita M."/>
            <person name="Numata K."/>
            <person name="Arakawa K."/>
        </authorList>
    </citation>
    <scope>NUCLEOTIDE SEQUENCE</scope>
</reference>
<proteinExistence type="predicted"/>
<organism evidence="2 3">
    <name type="scientific">Trichonephila clavata</name>
    <name type="common">Joro spider</name>
    <name type="synonym">Nephila clavata</name>
    <dbReference type="NCBI Taxonomy" id="2740835"/>
    <lineage>
        <taxon>Eukaryota</taxon>
        <taxon>Metazoa</taxon>
        <taxon>Ecdysozoa</taxon>
        <taxon>Arthropoda</taxon>
        <taxon>Chelicerata</taxon>
        <taxon>Arachnida</taxon>
        <taxon>Araneae</taxon>
        <taxon>Araneomorphae</taxon>
        <taxon>Entelegynae</taxon>
        <taxon>Araneoidea</taxon>
        <taxon>Nephilidae</taxon>
        <taxon>Trichonephila</taxon>
    </lineage>
</organism>
<evidence type="ECO:0000313" key="2">
    <source>
        <dbReference type="EMBL" id="GFQ72364.1"/>
    </source>
</evidence>
<protein>
    <submittedName>
        <fullName evidence="2">Uncharacterized protein</fullName>
    </submittedName>
</protein>
<feature type="region of interest" description="Disordered" evidence="1">
    <location>
        <begin position="93"/>
        <end position="136"/>
    </location>
</feature>
<evidence type="ECO:0000313" key="3">
    <source>
        <dbReference type="Proteomes" id="UP000887116"/>
    </source>
</evidence>
<comment type="caution">
    <text evidence="2">The sequence shown here is derived from an EMBL/GenBank/DDBJ whole genome shotgun (WGS) entry which is preliminary data.</text>
</comment>
<dbReference type="Proteomes" id="UP000887116">
    <property type="component" value="Unassembled WGS sequence"/>
</dbReference>
<dbReference type="EMBL" id="BMAO01001313">
    <property type="protein sequence ID" value="GFQ72364.1"/>
    <property type="molecule type" value="Genomic_DNA"/>
</dbReference>
<gene>
    <name evidence="2" type="ORF">TNCT_220071</name>
</gene>
<keyword evidence="3" id="KW-1185">Reference proteome</keyword>
<sequence>MSMTLPFVMFRIARENGALRSCVQKSYIFANVFPSEEECREETNPGPSNSQPVFPESGRKYLNLRKKLLSYIKNRKLVDFNVDQMEESENVVPFVRSNSRPNAPSTFRDVSEDQGDTEYRSKRFKKEHIDDTSMDF</sequence>
<feature type="compositionally biased region" description="Basic and acidic residues" evidence="1">
    <location>
        <begin position="117"/>
        <end position="136"/>
    </location>
</feature>
<evidence type="ECO:0000256" key="1">
    <source>
        <dbReference type="SAM" id="MobiDB-lite"/>
    </source>
</evidence>
<feature type="compositionally biased region" description="Polar residues" evidence="1">
    <location>
        <begin position="96"/>
        <end position="105"/>
    </location>
</feature>
<accession>A0A8X6KFQ8</accession>
<dbReference type="AlphaFoldDB" id="A0A8X6KFQ8"/>